<dbReference type="SUPFAM" id="SSF46894">
    <property type="entry name" value="C-terminal effector domain of the bipartite response regulators"/>
    <property type="match status" value="1"/>
</dbReference>
<comment type="caution">
    <text evidence="10">The sequence shown here is derived from an EMBL/GenBank/DDBJ whole genome shotgun (WGS) entry which is preliminary data.</text>
</comment>
<dbReference type="InterPro" id="IPR036388">
    <property type="entry name" value="WH-like_DNA-bd_sf"/>
</dbReference>
<dbReference type="GO" id="GO:0032993">
    <property type="term" value="C:protein-DNA complex"/>
    <property type="evidence" value="ECO:0007669"/>
    <property type="project" value="TreeGrafter"/>
</dbReference>
<dbReference type="eggNOG" id="COG0745">
    <property type="taxonomic scope" value="Bacteria"/>
</dbReference>
<dbReference type="Pfam" id="PF00486">
    <property type="entry name" value="Trans_reg_C"/>
    <property type="match status" value="1"/>
</dbReference>
<evidence type="ECO:0000259" key="9">
    <source>
        <dbReference type="PROSITE" id="PS51755"/>
    </source>
</evidence>
<dbReference type="PROSITE" id="PS50110">
    <property type="entry name" value="RESPONSE_REGULATORY"/>
    <property type="match status" value="1"/>
</dbReference>
<keyword evidence="11" id="KW-1185">Reference proteome</keyword>
<dbReference type="Gene3D" id="3.40.50.2300">
    <property type="match status" value="1"/>
</dbReference>
<reference evidence="10 11" key="1">
    <citation type="submission" date="2014-09" db="EMBL/GenBank/DDBJ databases">
        <title>Sporocytophaga myxococcoides PG-01 genome sequencing.</title>
        <authorList>
            <person name="Liu L."/>
            <person name="Gao P.J."/>
            <person name="Chen G.J."/>
            <person name="Wang L.S."/>
        </authorList>
    </citation>
    <scope>NUCLEOTIDE SEQUENCE [LARGE SCALE GENOMIC DNA]</scope>
    <source>
        <strain evidence="10 11">PG-01</strain>
    </source>
</reference>
<dbReference type="RefSeq" id="WP_045466564.1">
    <property type="nucleotide sequence ID" value="NZ_BBLT01000008.1"/>
</dbReference>
<dbReference type="AlphaFoldDB" id="A0A098LJE3"/>
<dbReference type="CDD" id="cd00383">
    <property type="entry name" value="trans_reg_C"/>
    <property type="match status" value="1"/>
</dbReference>
<keyword evidence="4 7" id="KW-0238">DNA-binding</keyword>
<name>A0A098LJE3_9BACT</name>
<dbReference type="InterPro" id="IPR039420">
    <property type="entry name" value="WalR-like"/>
</dbReference>
<feature type="domain" description="OmpR/PhoB-type" evidence="9">
    <location>
        <begin position="121"/>
        <end position="221"/>
    </location>
</feature>
<dbReference type="Proteomes" id="UP000030185">
    <property type="component" value="Unassembled WGS sequence"/>
</dbReference>
<dbReference type="Gene3D" id="1.10.10.10">
    <property type="entry name" value="Winged helix-like DNA-binding domain superfamily/Winged helix DNA-binding domain"/>
    <property type="match status" value="1"/>
</dbReference>
<dbReference type="GO" id="GO:0000156">
    <property type="term" value="F:phosphorelay response regulator activity"/>
    <property type="evidence" value="ECO:0007669"/>
    <property type="project" value="TreeGrafter"/>
</dbReference>
<feature type="domain" description="Response regulatory" evidence="8">
    <location>
        <begin position="1"/>
        <end position="113"/>
    </location>
</feature>
<dbReference type="InterPro" id="IPR016032">
    <property type="entry name" value="Sig_transdc_resp-reg_C-effctor"/>
</dbReference>
<evidence type="ECO:0000256" key="3">
    <source>
        <dbReference type="ARBA" id="ARBA00023015"/>
    </source>
</evidence>
<dbReference type="InterPro" id="IPR001867">
    <property type="entry name" value="OmpR/PhoB-type_DNA-bd"/>
</dbReference>
<evidence type="ECO:0000256" key="4">
    <source>
        <dbReference type="ARBA" id="ARBA00023125"/>
    </source>
</evidence>
<dbReference type="SUPFAM" id="SSF52172">
    <property type="entry name" value="CheY-like"/>
    <property type="match status" value="1"/>
</dbReference>
<feature type="DNA-binding region" description="OmpR/PhoB-type" evidence="7">
    <location>
        <begin position="121"/>
        <end position="221"/>
    </location>
</feature>
<keyword evidence="1" id="KW-0597">Phosphoprotein</keyword>
<comment type="caution">
    <text evidence="6">Lacks conserved residue(s) required for the propagation of feature annotation.</text>
</comment>
<evidence type="ECO:0000256" key="1">
    <source>
        <dbReference type="ARBA" id="ARBA00022553"/>
    </source>
</evidence>
<dbReference type="PANTHER" id="PTHR48111">
    <property type="entry name" value="REGULATOR OF RPOS"/>
    <property type="match status" value="1"/>
</dbReference>
<evidence type="ECO:0000256" key="7">
    <source>
        <dbReference type="PROSITE-ProRule" id="PRU01091"/>
    </source>
</evidence>
<evidence type="ECO:0000313" key="11">
    <source>
        <dbReference type="Proteomes" id="UP000030185"/>
    </source>
</evidence>
<proteinExistence type="predicted"/>
<dbReference type="STRING" id="153721.MYP_3752"/>
<dbReference type="SMART" id="SM00862">
    <property type="entry name" value="Trans_reg_C"/>
    <property type="match status" value="1"/>
</dbReference>
<dbReference type="PANTHER" id="PTHR48111:SF22">
    <property type="entry name" value="REGULATOR OF RPOS"/>
    <property type="match status" value="1"/>
</dbReference>
<evidence type="ECO:0000256" key="2">
    <source>
        <dbReference type="ARBA" id="ARBA00023012"/>
    </source>
</evidence>
<accession>A0A098LJE3</accession>
<dbReference type="GO" id="GO:0006355">
    <property type="term" value="P:regulation of DNA-templated transcription"/>
    <property type="evidence" value="ECO:0007669"/>
    <property type="project" value="InterPro"/>
</dbReference>
<keyword evidence="5" id="KW-0804">Transcription</keyword>
<keyword evidence="2" id="KW-0902">Two-component regulatory system</keyword>
<dbReference type="EMBL" id="BBLT01000008">
    <property type="protein sequence ID" value="GAL86522.1"/>
    <property type="molecule type" value="Genomic_DNA"/>
</dbReference>
<dbReference type="PROSITE" id="PS51755">
    <property type="entry name" value="OMPR_PHOB"/>
    <property type="match status" value="1"/>
</dbReference>
<evidence type="ECO:0000313" key="10">
    <source>
        <dbReference type="EMBL" id="GAL86522.1"/>
    </source>
</evidence>
<keyword evidence="3" id="KW-0805">Transcription regulation</keyword>
<sequence length="222" mass="25862">MKLLLVNFSDTDLPELKISHEFLHDGVSSILQASEKFMLYEYDCLVIKIDKIEVECYSWLRHLSENNRNEGLILLSSNDALENKLSAFELGVDDYLVLPMHPEEIIARIKSVTRRKKFQSNSKIYIGNIVIDLYARTVFVWDHPLKLTKTEYDILLHLHANKHRVVSKELLAEYLWGDDVDNLESFNILFAHIKNLRKKLVNSKSGVEIKNVYKVGYQIIEL</sequence>
<protein>
    <submittedName>
        <fullName evidence="10">Two-component system response regulator</fullName>
    </submittedName>
</protein>
<dbReference type="GO" id="GO:0000976">
    <property type="term" value="F:transcription cis-regulatory region binding"/>
    <property type="evidence" value="ECO:0007669"/>
    <property type="project" value="TreeGrafter"/>
</dbReference>
<evidence type="ECO:0000256" key="5">
    <source>
        <dbReference type="ARBA" id="ARBA00023163"/>
    </source>
</evidence>
<dbReference type="OrthoDB" id="9802426at2"/>
<dbReference type="InterPro" id="IPR011006">
    <property type="entry name" value="CheY-like_superfamily"/>
</dbReference>
<gene>
    <name evidence="10" type="ORF">MYP_3752</name>
</gene>
<evidence type="ECO:0000259" key="8">
    <source>
        <dbReference type="PROSITE" id="PS50110"/>
    </source>
</evidence>
<dbReference type="GO" id="GO:0005829">
    <property type="term" value="C:cytosol"/>
    <property type="evidence" value="ECO:0007669"/>
    <property type="project" value="TreeGrafter"/>
</dbReference>
<organism evidence="10 11">
    <name type="scientific">Sporocytophaga myxococcoides</name>
    <dbReference type="NCBI Taxonomy" id="153721"/>
    <lineage>
        <taxon>Bacteria</taxon>
        <taxon>Pseudomonadati</taxon>
        <taxon>Bacteroidota</taxon>
        <taxon>Cytophagia</taxon>
        <taxon>Cytophagales</taxon>
        <taxon>Cytophagaceae</taxon>
        <taxon>Sporocytophaga</taxon>
    </lineage>
</organism>
<dbReference type="InterPro" id="IPR001789">
    <property type="entry name" value="Sig_transdc_resp-reg_receiver"/>
</dbReference>
<evidence type="ECO:0000256" key="6">
    <source>
        <dbReference type="PROSITE-ProRule" id="PRU00169"/>
    </source>
</evidence>